<keyword evidence="8" id="KW-1185">Reference proteome</keyword>
<dbReference type="InterPro" id="IPR000504">
    <property type="entry name" value="RRM_dom"/>
</dbReference>
<gene>
    <name evidence="5" type="ORF">C1SCF055_LOCUS27514</name>
</gene>
<feature type="region of interest" description="Disordered" evidence="3">
    <location>
        <begin position="124"/>
        <end position="192"/>
    </location>
</feature>
<organism evidence="5">
    <name type="scientific">Cladocopium goreaui</name>
    <dbReference type="NCBI Taxonomy" id="2562237"/>
    <lineage>
        <taxon>Eukaryota</taxon>
        <taxon>Sar</taxon>
        <taxon>Alveolata</taxon>
        <taxon>Dinophyceae</taxon>
        <taxon>Suessiales</taxon>
        <taxon>Symbiodiniaceae</taxon>
        <taxon>Cladocopium</taxon>
    </lineage>
</organism>
<sequence length="192" mass="22119">MARSSFCPEAMMSKESIVVALFALVKLMTAGILAHFLRLECDYFWVSKHMPTRIYVGNLDREVPPEKEDLARKFKKYGDIVDVWVSRQPPGFAFVTYDTYKDALKAIEGMDGVKFQGKNLNIQLSMGKGGGGGAQPGPKQRRSRSRVRRSSSRRRSRSRRSRRRSSERRRRDRSRSRSGSPRRDRRSPSYGR</sequence>
<dbReference type="Gene3D" id="3.30.70.330">
    <property type="match status" value="1"/>
</dbReference>
<dbReference type="GO" id="GO:0003723">
    <property type="term" value="F:RNA binding"/>
    <property type="evidence" value="ECO:0007669"/>
    <property type="project" value="UniProtKB-UniRule"/>
</dbReference>
<dbReference type="SUPFAM" id="SSF54928">
    <property type="entry name" value="RNA-binding domain, RBD"/>
    <property type="match status" value="1"/>
</dbReference>
<keyword evidence="1 2" id="KW-0694">RNA-binding</keyword>
<evidence type="ECO:0000256" key="1">
    <source>
        <dbReference type="ARBA" id="ARBA00022884"/>
    </source>
</evidence>
<dbReference type="EMBL" id="CAMXCT030002944">
    <property type="protein sequence ID" value="CAL4788779.1"/>
    <property type="molecule type" value="Genomic_DNA"/>
</dbReference>
<dbReference type="PANTHER" id="PTHR15481:SF0">
    <property type="entry name" value="LD23870P-RELATED"/>
    <property type="match status" value="1"/>
</dbReference>
<evidence type="ECO:0000313" key="5">
    <source>
        <dbReference type="EMBL" id="CAI4001467.1"/>
    </source>
</evidence>
<dbReference type="SMART" id="SM00360">
    <property type="entry name" value="RRM"/>
    <property type="match status" value="1"/>
</dbReference>
<feature type="domain" description="RRM" evidence="4">
    <location>
        <begin position="52"/>
        <end position="127"/>
    </location>
</feature>
<dbReference type="PROSITE" id="PS50102">
    <property type="entry name" value="RRM"/>
    <property type="match status" value="1"/>
</dbReference>
<evidence type="ECO:0000313" key="7">
    <source>
        <dbReference type="EMBL" id="CAL4788779.1"/>
    </source>
</evidence>
<feature type="compositionally biased region" description="Basic residues" evidence="3">
    <location>
        <begin position="139"/>
        <end position="176"/>
    </location>
</feature>
<dbReference type="EMBL" id="CAMXCT010002944">
    <property type="protein sequence ID" value="CAI4001467.1"/>
    <property type="molecule type" value="Genomic_DNA"/>
</dbReference>
<dbReference type="Proteomes" id="UP001152797">
    <property type="component" value="Unassembled WGS sequence"/>
</dbReference>
<evidence type="ECO:0000313" key="8">
    <source>
        <dbReference type="Proteomes" id="UP001152797"/>
    </source>
</evidence>
<name>A0A9P1G8V2_9DINO</name>
<dbReference type="GO" id="GO:0005737">
    <property type="term" value="C:cytoplasm"/>
    <property type="evidence" value="ECO:0007669"/>
    <property type="project" value="TreeGrafter"/>
</dbReference>
<protein>
    <submittedName>
        <fullName evidence="7">RRM domain-containing protein</fullName>
    </submittedName>
</protein>
<evidence type="ECO:0000313" key="6">
    <source>
        <dbReference type="EMBL" id="CAL1154842.1"/>
    </source>
</evidence>
<dbReference type="GO" id="GO:0061574">
    <property type="term" value="C:ASAP complex"/>
    <property type="evidence" value="ECO:0007669"/>
    <property type="project" value="TreeGrafter"/>
</dbReference>
<reference evidence="6" key="2">
    <citation type="submission" date="2024-04" db="EMBL/GenBank/DDBJ databases">
        <authorList>
            <person name="Chen Y."/>
            <person name="Shah S."/>
            <person name="Dougan E. K."/>
            <person name="Thang M."/>
            <person name="Chan C."/>
        </authorList>
    </citation>
    <scope>NUCLEOTIDE SEQUENCE [LARGE SCALE GENOMIC DNA]</scope>
</reference>
<dbReference type="PANTHER" id="PTHR15481">
    <property type="entry name" value="RIBONUCLEIC ACID BINDING PROTEIN S1"/>
    <property type="match status" value="1"/>
</dbReference>
<dbReference type="AlphaFoldDB" id="A0A9P1G8V2"/>
<evidence type="ECO:0000259" key="4">
    <source>
        <dbReference type="PROSITE" id="PS50102"/>
    </source>
</evidence>
<dbReference type="InterPro" id="IPR012677">
    <property type="entry name" value="Nucleotide-bd_a/b_plait_sf"/>
</dbReference>
<dbReference type="GO" id="GO:0005654">
    <property type="term" value="C:nucleoplasm"/>
    <property type="evidence" value="ECO:0007669"/>
    <property type="project" value="TreeGrafter"/>
</dbReference>
<comment type="caution">
    <text evidence="5">The sequence shown here is derived from an EMBL/GenBank/DDBJ whole genome shotgun (WGS) entry which is preliminary data.</text>
</comment>
<proteinExistence type="predicted"/>
<dbReference type="EMBL" id="CAMXCT020002944">
    <property type="protein sequence ID" value="CAL1154842.1"/>
    <property type="molecule type" value="Genomic_DNA"/>
</dbReference>
<dbReference type="GO" id="GO:0000398">
    <property type="term" value="P:mRNA splicing, via spliceosome"/>
    <property type="evidence" value="ECO:0007669"/>
    <property type="project" value="TreeGrafter"/>
</dbReference>
<dbReference type="InterPro" id="IPR035979">
    <property type="entry name" value="RBD_domain_sf"/>
</dbReference>
<accession>A0A9P1G8V2</accession>
<evidence type="ECO:0000256" key="3">
    <source>
        <dbReference type="SAM" id="MobiDB-lite"/>
    </source>
</evidence>
<evidence type="ECO:0000256" key="2">
    <source>
        <dbReference type="PROSITE-ProRule" id="PRU00176"/>
    </source>
</evidence>
<dbReference type="OrthoDB" id="5970at2759"/>
<dbReference type="Pfam" id="PF00076">
    <property type="entry name" value="RRM_1"/>
    <property type="match status" value="1"/>
</dbReference>
<reference evidence="5" key="1">
    <citation type="submission" date="2022-10" db="EMBL/GenBank/DDBJ databases">
        <authorList>
            <person name="Chen Y."/>
            <person name="Dougan E. K."/>
            <person name="Chan C."/>
            <person name="Rhodes N."/>
            <person name="Thang M."/>
        </authorList>
    </citation>
    <scope>NUCLEOTIDE SEQUENCE</scope>
</reference>